<keyword evidence="2" id="KW-0812">Transmembrane</keyword>
<reference evidence="4" key="1">
    <citation type="journal article" date="2019" name="Int. J. Syst. Evol. Microbiol.">
        <title>The Global Catalogue of Microorganisms (GCM) 10K type strain sequencing project: providing services to taxonomists for standard genome sequencing and annotation.</title>
        <authorList>
            <consortium name="The Broad Institute Genomics Platform"/>
            <consortium name="The Broad Institute Genome Sequencing Center for Infectious Disease"/>
            <person name="Wu L."/>
            <person name="Ma J."/>
        </authorList>
    </citation>
    <scope>NUCLEOTIDE SEQUENCE [LARGE SCALE GENOMIC DNA]</scope>
    <source>
        <strain evidence="4">CCM 8893</strain>
    </source>
</reference>
<organism evidence="3 4">
    <name type="scientific">Levilactobacillus angrenensis</name>
    <dbReference type="NCBI Taxonomy" id="2486020"/>
    <lineage>
        <taxon>Bacteria</taxon>
        <taxon>Bacillati</taxon>
        <taxon>Bacillota</taxon>
        <taxon>Bacilli</taxon>
        <taxon>Lactobacillales</taxon>
        <taxon>Lactobacillaceae</taxon>
        <taxon>Levilactobacillus</taxon>
    </lineage>
</organism>
<evidence type="ECO:0000256" key="1">
    <source>
        <dbReference type="SAM" id="MobiDB-lite"/>
    </source>
</evidence>
<gene>
    <name evidence="3" type="ORF">ACFP1M_01500</name>
</gene>
<evidence type="ECO:0000313" key="4">
    <source>
        <dbReference type="Proteomes" id="UP001596258"/>
    </source>
</evidence>
<dbReference type="RefSeq" id="WP_125577719.1">
    <property type="nucleotide sequence ID" value="NZ_JBHSSO010000005.1"/>
</dbReference>
<feature type="region of interest" description="Disordered" evidence="1">
    <location>
        <begin position="42"/>
        <end position="67"/>
    </location>
</feature>
<feature type="compositionally biased region" description="Basic and acidic residues" evidence="1">
    <location>
        <begin position="43"/>
        <end position="67"/>
    </location>
</feature>
<keyword evidence="2" id="KW-1133">Transmembrane helix</keyword>
<protein>
    <submittedName>
        <fullName evidence="3">Uncharacterized protein</fullName>
    </submittedName>
</protein>
<evidence type="ECO:0000256" key="2">
    <source>
        <dbReference type="SAM" id="Phobius"/>
    </source>
</evidence>
<accession>A0ABW1U7P6</accession>
<sequence>MAILTAVFAYKKVQLAIRMLLYVIVGVLVLVMRWRHKEKTRKRMDERTKKMMRETKKNKDGKYPWEE</sequence>
<proteinExistence type="predicted"/>
<name>A0ABW1U7P6_9LACO</name>
<dbReference type="EMBL" id="JBHSSO010000005">
    <property type="protein sequence ID" value="MFC6288887.1"/>
    <property type="molecule type" value="Genomic_DNA"/>
</dbReference>
<evidence type="ECO:0000313" key="3">
    <source>
        <dbReference type="EMBL" id="MFC6288887.1"/>
    </source>
</evidence>
<dbReference type="Proteomes" id="UP001596258">
    <property type="component" value="Unassembled WGS sequence"/>
</dbReference>
<keyword evidence="2" id="KW-0472">Membrane</keyword>
<keyword evidence="4" id="KW-1185">Reference proteome</keyword>
<feature type="transmembrane region" description="Helical" evidence="2">
    <location>
        <begin position="15"/>
        <end position="34"/>
    </location>
</feature>
<comment type="caution">
    <text evidence="3">The sequence shown here is derived from an EMBL/GenBank/DDBJ whole genome shotgun (WGS) entry which is preliminary data.</text>
</comment>